<dbReference type="RefSeq" id="WP_130110226.1">
    <property type="nucleotide sequence ID" value="NZ_CP035806.1"/>
</dbReference>
<reference evidence="5 6" key="1">
    <citation type="submission" date="2019-02" db="EMBL/GenBank/DDBJ databases">
        <authorList>
            <person name="Sun L."/>
            <person name="Pan D."/>
            <person name="Wu X."/>
        </authorList>
    </citation>
    <scope>NUCLEOTIDE SEQUENCE [LARGE SCALE GENOMIC DNA]</scope>
    <source>
        <strain evidence="5 6">JW-1</strain>
    </source>
</reference>
<dbReference type="PANTHER" id="PTHR30363:SF44">
    <property type="entry name" value="AGA OPERON TRANSCRIPTIONAL REPRESSOR-RELATED"/>
    <property type="match status" value="1"/>
</dbReference>
<dbReference type="InterPro" id="IPR018356">
    <property type="entry name" value="Tscrpt_reg_HTH_DeoR_CS"/>
</dbReference>
<keyword evidence="2" id="KW-0238">DNA-binding</keyword>
<dbReference type="Pfam" id="PF08220">
    <property type="entry name" value="HTH_DeoR"/>
    <property type="match status" value="1"/>
</dbReference>
<protein>
    <submittedName>
        <fullName evidence="5">DeoR/GlpR transcriptional regulator</fullName>
    </submittedName>
</protein>
<dbReference type="GO" id="GO:0003677">
    <property type="term" value="F:DNA binding"/>
    <property type="evidence" value="ECO:0007669"/>
    <property type="project" value="UniProtKB-KW"/>
</dbReference>
<dbReference type="InterPro" id="IPR037171">
    <property type="entry name" value="NagB/RpiA_transferase-like"/>
</dbReference>
<dbReference type="InterPro" id="IPR036390">
    <property type="entry name" value="WH_DNA-bd_sf"/>
</dbReference>
<dbReference type="GO" id="GO:0003700">
    <property type="term" value="F:DNA-binding transcription factor activity"/>
    <property type="evidence" value="ECO:0007669"/>
    <property type="project" value="InterPro"/>
</dbReference>
<dbReference type="InterPro" id="IPR014036">
    <property type="entry name" value="DeoR-like_C"/>
</dbReference>
<dbReference type="OrthoDB" id="7688673at2"/>
<evidence type="ECO:0000256" key="1">
    <source>
        <dbReference type="ARBA" id="ARBA00023015"/>
    </source>
</evidence>
<keyword evidence="6" id="KW-1185">Reference proteome</keyword>
<evidence type="ECO:0000256" key="2">
    <source>
        <dbReference type="ARBA" id="ARBA00023125"/>
    </source>
</evidence>
<evidence type="ECO:0000313" key="6">
    <source>
        <dbReference type="Proteomes" id="UP000289260"/>
    </source>
</evidence>
<sequence>MAVYGSIDGERRRRDLAELIQRTGEISIEEARDRFAVSAMTIRRDLEALELEGVVKRVRGGAVGAPAPRSYDERLATRAAAKRAVAKKSLALVPTRGAVSFDASTTVNALAEMLVDRHELLVCTNSIQTFETLTRMGGPQAHLTGGAHEPATGSLVGPIANAGARLIHTLTFFTSADAFSPAEGTSEASLAEAEVKRHLAAAAERTVLCLDSSKLGKRSTGMALETGDISTLITELAPEDPRLDPYRDHLDVL</sequence>
<gene>
    <name evidence="5" type="ORF">EVS81_09765</name>
</gene>
<dbReference type="SMART" id="SM01134">
    <property type="entry name" value="DeoRC"/>
    <property type="match status" value="1"/>
</dbReference>
<dbReference type="AlphaFoldDB" id="A0A4P6KF55"/>
<keyword evidence="3" id="KW-0804">Transcription</keyword>
<dbReference type="PRINTS" id="PR00037">
    <property type="entry name" value="HTHLACR"/>
</dbReference>
<dbReference type="SUPFAM" id="SSF46785">
    <property type="entry name" value="Winged helix' DNA-binding domain"/>
    <property type="match status" value="1"/>
</dbReference>
<dbReference type="PROSITE" id="PS00894">
    <property type="entry name" value="HTH_DEOR_1"/>
    <property type="match status" value="1"/>
</dbReference>
<evidence type="ECO:0000256" key="3">
    <source>
        <dbReference type="ARBA" id="ARBA00023163"/>
    </source>
</evidence>
<dbReference type="InterPro" id="IPR001034">
    <property type="entry name" value="DeoR_HTH"/>
</dbReference>
<dbReference type="PROSITE" id="PS51000">
    <property type="entry name" value="HTH_DEOR_2"/>
    <property type="match status" value="1"/>
</dbReference>
<dbReference type="SMART" id="SM00420">
    <property type="entry name" value="HTH_DEOR"/>
    <property type="match status" value="1"/>
</dbReference>
<dbReference type="Proteomes" id="UP000289260">
    <property type="component" value="Chromosome"/>
</dbReference>
<dbReference type="KEGG" id="ltr:EVS81_09765"/>
<dbReference type="Pfam" id="PF00455">
    <property type="entry name" value="DeoRC"/>
    <property type="match status" value="1"/>
</dbReference>
<dbReference type="EMBL" id="CP035806">
    <property type="protein sequence ID" value="QBE49095.1"/>
    <property type="molecule type" value="Genomic_DNA"/>
</dbReference>
<dbReference type="InterPro" id="IPR050313">
    <property type="entry name" value="Carb_Metab_HTH_regulators"/>
</dbReference>
<name>A0A4P6KF55_9MICO</name>
<accession>A0A4P6KF55</accession>
<dbReference type="Gene3D" id="3.40.50.1360">
    <property type="match status" value="1"/>
</dbReference>
<proteinExistence type="predicted"/>
<keyword evidence="1" id="KW-0805">Transcription regulation</keyword>
<dbReference type="SUPFAM" id="SSF100950">
    <property type="entry name" value="NagB/RpiA/CoA transferase-like"/>
    <property type="match status" value="1"/>
</dbReference>
<organism evidence="5 6">
    <name type="scientific">Leucobacter triazinivorans</name>
    <dbReference type="NCBI Taxonomy" id="1784719"/>
    <lineage>
        <taxon>Bacteria</taxon>
        <taxon>Bacillati</taxon>
        <taxon>Actinomycetota</taxon>
        <taxon>Actinomycetes</taxon>
        <taxon>Micrococcales</taxon>
        <taxon>Microbacteriaceae</taxon>
        <taxon>Leucobacter</taxon>
    </lineage>
</organism>
<evidence type="ECO:0000259" key="4">
    <source>
        <dbReference type="PROSITE" id="PS51000"/>
    </source>
</evidence>
<feature type="domain" description="HTH deoR-type" evidence="4">
    <location>
        <begin position="9"/>
        <end position="64"/>
    </location>
</feature>
<dbReference type="PANTHER" id="PTHR30363">
    <property type="entry name" value="HTH-TYPE TRANSCRIPTIONAL REGULATOR SRLR-RELATED"/>
    <property type="match status" value="1"/>
</dbReference>
<evidence type="ECO:0000313" key="5">
    <source>
        <dbReference type="EMBL" id="QBE49095.1"/>
    </source>
</evidence>